<dbReference type="SUPFAM" id="SSF55718">
    <property type="entry name" value="SCP-like"/>
    <property type="match status" value="1"/>
</dbReference>
<gene>
    <name evidence="1" type="ORF">AXFE_08580</name>
</gene>
<dbReference type="AlphaFoldDB" id="A0A0D8HMC4"/>
<keyword evidence="2" id="KW-1185">Reference proteome</keyword>
<name>A0A0D8HMC4_9ACTN</name>
<reference evidence="1 2" key="1">
    <citation type="submission" date="2015-01" db="EMBL/GenBank/DDBJ databases">
        <title>Draft genome of the acidophilic iron oxidizer Acidithrix ferrooxidans strain Py-F3.</title>
        <authorList>
            <person name="Poehlein A."/>
            <person name="Eisen S."/>
            <person name="Schloemann M."/>
            <person name="Johnson B.D."/>
            <person name="Daniel R."/>
            <person name="Muehling M."/>
        </authorList>
    </citation>
    <scope>NUCLEOTIDE SEQUENCE [LARGE SCALE GENOMIC DNA]</scope>
    <source>
        <strain evidence="1 2">Py-F3</strain>
    </source>
</reference>
<dbReference type="InterPro" id="IPR036527">
    <property type="entry name" value="SCP2_sterol-bd_dom_sf"/>
</dbReference>
<protein>
    <recommendedName>
        <fullName evidence="3">SCP-2 sterol transfer family protein</fullName>
    </recommendedName>
</protein>
<dbReference type="Gene3D" id="3.30.1050.10">
    <property type="entry name" value="SCP2 sterol-binding domain"/>
    <property type="match status" value="1"/>
</dbReference>
<evidence type="ECO:0000313" key="2">
    <source>
        <dbReference type="Proteomes" id="UP000032360"/>
    </source>
</evidence>
<evidence type="ECO:0000313" key="1">
    <source>
        <dbReference type="EMBL" id="KJF18261.1"/>
    </source>
</evidence>
<dbReference type="RefSeq" id="WP_052604616.1">
    <property type="nucleotide sequence ID" value="NZ_JXYS01000021.1"/>
</dbReference>
<dbReference type="EMBL" id="JXYS01000021">
    <property type="protein sequence ID" value="KJF18261.1"/>
    <property type="molecule type" value="Genomic_DNA"/>
</dbReference>
<comment type="caution">
    <text evidence="1">The sequence shown here is derived from an EMBL/GenBank/DDBJ whole genome shotgun (WGS) entry which is preliminary data.</text>
</comment>
<organism evidence="1 2">
    <name type="scientific">Acidithrix ferrooxidans</name>
    <dbReference type="NCBI Taxonomy" id="1280514"/>
    <lineage>
        <taxon>Bacteria</taxon>
        <taxon>Bacillati</taxon>
        <taxon>Actinomycetota</taxon>
        <taxon>Acidimicrobiia</taxon>
        <taxon>Acidimicrobiales</taxon>
        <taxon>Acidimicrobiaceae</taxon>
        <taxon>Acidithrix</taxon>
    </lineage>
</organism>
<accession>A0A0D8HMC4</accession>
<proteinExistence type="predicted"/>
<evidence type="ECO:0008006" key="3">
    <source>
        <dbReference type="Google" id="ProtNLM"/>
    </source>
</evidence>
<dbReference type="Proteomes" id="UP000032360">
    <property type="component" value="Unassembled WGS sequence"/>
</dbReference>
<dbReference type="STRING" id="1280514.AXFE_08580"/>
<sequence>MTVSNIRLEKLADEIRLGFLETVDLPNFSKPYSIALEIHDHDDHAVVYLNLGNGGPTALSDGPPTLTLKATADIAIAIRNGTLQVADAIAAGEIKISGSVSEVNTLASELTSKSEK</sequence>